<sequence length="909" mass="97680">MLLRPEQSRAKDCGMEATLAAPLSEALDRAARHAPFLRAQMERHADLAELLRAGDLAAALAACAAGLESAPVARRLRLERTRTALVLAIGDLAGALPLETVVEGLSDLADRSLDAAIAAAIEERTPGEPARGFAVIALGKHGGRELNYSSDIDPIFLYDPATLPHRGREEPAEAAVRIGRRVIELLQARDADGYAFRVDLRLRPSPEVTPIALPIDALISYYESSAVAWERAAFVRARAAAGDRALGQRFLDAIRPFVWRRSLDFGAVKEMRAMSHRIRAQHGREAFGPGYDLKRGRGGIREVEFFAQIHQLIHGGRDRALRSPTTIPALQSLAAAGIIDGGEARELADSYRLFRTIEHRLQMVDDRQTHELPRDMAALDNVAQLHGLAGFGALLDLLRPQVESVGRTYDALEDGEAPGLPVGAALAPALAEAGFDPPDAARAVIERWRGGGVRAVQSPAAREALEEVLPGLVEALGRAPDPQAALHRMDDIVGRLPSAINFFRLLAARPPLMRLLADLLSHAPTLAAALGRRPEFLDGLIDATAFDPAPPVAELAASFAAAEAGDYERLLDHVRRSVGERRFALGVQLVEGTSDPLEVAAGYARVAEAALDVLAAATAADYARQHGRVPDSELVILALGRLGGAALTHASDLDLIYLFTGTIDAASGGPKPLEATRYYNRLAQRVTGALSVPTAAGPLYEVDTRLRPSGSKGLLAVTIESFADYQRESAWTWEHMALTRARPVFGSDAARARVQAVIDAVLNRPRDTRQLLKDVVSMRSDMARHKPPAGPLDAKLIEGGLVDLEFCVHAVQLEHRTGFDPRLGPAIAALIGAGLLPADFAAAHDVLARMLVTLRLVAPDAQEPPPPARALVARACGFESWDALLDAYAAARQSVRDCWARIVARAEED</sequence>
<feature type="domain" description="PII-uridylyltransferase/Glutamine-synthetase adenylyltransferase" evidence="8">
    <location>
        <begin position="272"/>
        <end position="405"/>
    </location>
</feature>
<dbReference type="NCBIfam" id="NF008292">
    <property type="entry name" value="PRK11072.1"/>
    <property type="match status" value="1"/>
</dbReference>
<organism evidence="9 10">
    <name type="scientific">Sphingomonas changbaiensis NBRC 104936</name>
    <dbReference type="NCBI Taxonomy" id="1219043"/>
    <lineage>
        <taxon>Bacteria</taxon>
        <taxon>Pseudomonadati</taxon>
        <taxon>Pseudomonadota</taxon>
        <taxon>Alphaproteobacteria</taxon>
        <taxon>Sphingomonadales</taxon>
        <taxon>Sphingomonadaceae</taxon>
        <taxon>Sphingomonas</taxon>
    </lineage>
</organism>
<dbReference type="GO" id="GO:0005829">
    <property type="term" value="C:cytosol"/>
    <property type="evidence" value="ECO:0007669"/>
    <property type="project" value="TreeGrafter"/>
</dbReference>
<dbReference type="GO" id="GO:0005524">
    <property type="term" value="F:ATP binding"/>
    <property type="evidence" value="ECO:0007669"/>
    <property type="project" value="UniProtKB-KW"/>
</dbReference>
<keyword evidence="10" id="KW-1185">Reference proteome</keyword>
<gene>
    <name evidence="9" type="primary">glnE</name>
    <name evidence="9" type="ORF">SCH01S_52_00240</name>
</gene>
<evidence type="ECO:0000256" key="3">
    <source>
        <dbReference type="ARBA" id="ARBA00022741"/>
    </source>
</evidence>
<evidence type="ECO:0000259" key="7">
    <source>
        <dbReference type="Pfam" id="PF03710"/>
    </source>
</evidence>
<dbReference type="Gene3D" id="1.20.120.330">
    <property type="entry name" value="Nucleotidyltransferases domain 2"/>
    <property type="match status" value="2"/>
</dbReference>
<dbReference type="NCBIfam" id="NF010706">
    <property type="entry name" value="PRK14108.1"/>
    <property type="match status" value="1"/>
</dbReference>
<keyword evidence="1 9" id="KW-0808">Transferase</keyword>
<dbReference type="InterPro" id="IPR043519">
    <property type="entry name" value="NT_sf"/>
</dbReference>
<evidence type="ECO:0000256" key="4">
    <source>
        <dbReference type="ARBA" id="ARBA00022840"/>
    </source>
</evidence>
<dbReference type="EMBL" id="BBWU01000052">
    <property type="protein sequence ID" value="GAO40843.1"/>
    <property type="molecule type" value="Genomic_DNA"/>
</dbReference>
<accession>A0A0E9MTM7</accession>
<dbReference type="GO" id="GO:0000820">
    <property type="term" value="P:regulation of glutamine family amino acid metabolic process"/>
    <property type="evidence" value="ECO:0007669"/>
    <property type="project" value="TreeGrafter"/>
</dbReference>
<dbReference type="Gene3D" id="1.20.120.1510">
    <property type="match status" value="1"/>
</dbReference>
<comment type="caution">
    <text evidence="9">The sequence shown here is derived from an EMBL/GenBank/DDBJ whole genome shotgun (WGS) entry which is preliminary data.</text>
</comment>
<dbReference type="Proteomes" id="UP000033202">
    <property type="component" value="Unassembled WGS sequence"/>
</dbReference>
<feature type="domain" description="Glutamate-ammonia ligase adenylyltransferase repeated" evidence="7">
    <location>
        <begin position="515"/>
        <end position="754"/>
    </location>
</feature>
<dbReference type="STRING" id="1219043.SCH01S_52_00240"/>
<dbReference type="InterPro" id="IPR005190">
    <property type="entry name" value="GlnE_rpt_dom"/>
</dbReference>
<evidence type="ECO:0000256" key="1">
    <source>
        <dbReference type="ARBA" id="ARBA00022679"/>
    </source>
</evidence>
<keyword evidence="4" id="KW-0067">ATP-binding</keyword>
<dbReference type="CDD" id="cd05401">
    <property type="entry name" value="NT_GlnE_GlnD_like"/>
    <property type="match status" value="2"/>
</dbReference>
<dbReference type="InterPro" id="IPR023057">
    <property type="entry name" value="GlnE"/>
</dbReference>
<proteinExistence type="predicted"/>
<keyword evidence="6" id="KW-0511">Multifunctional enzyme</keyword>
<dbReference type="PANTHER" id="PTHR30621">
    <property type="entry name" value="GLUTAMINE SYNTHETASE ADENYLYLTRANSFERASE"/>
    <property type="match status" value="1"/>
</dbReference>
<dbReference type="GO" id="GO:0008882">
    <property type="term" value="F:[glutamate-ammonia-ligase] adenylyltransferase activity"/>
    <property type="evidence" value="ECO:0007669"/>
    <property type="project" value="InterPro"/>
</dbReference>
<dbReference type="InterPro" id="IPR013546">
    <property type="entry name" value="PII_UdlTrfase/GS_AdlTrfase"/>
</dbReference>
<evidence type="ECO:0000313" key="10">
    <source>
        <dbReference type="Proteomes" id="UP000033202"/>
    </source>
</evidence>
<keyword evidence="2 9" id="KW-0548">Nucleotidyltransferase</keyword>
<evidence type="ECO:0000256" key="6">
    <source>
        <dbReference type="ARBA" id="ARBA00023268"/>
    </source>
</evidence>
<evidence type="ECO:0000259" key="8">
    <source>
        <dbReference type="Pfam" id="PF08335"/>
    </source>
</evidence>
<dbReference type="Pfam" id="PF03710">
    <property type="entry name" value="GlnE"/>
    <property type="match status" value="2"/>
</dbReference>
<dbReference type="PANTHER" id="PTHR30621:SF0">
    <property type="entry name" value="BIFUNCTIONAL GLUTAMINE SYNTHETASE ADENYLYLTRANSFERASE_ADENYLYL-REMOVING ENZYME"/>
    <property type="match status" value="1"/>
</dbReference>
<keyword evidence="3" id="KW-0547">Nucleotide-binding</keyword>
<evidence type="ECO:0000256" key="2">
    <source>
        <dbReference type="ARBA" id="ARBA00022695"/>
    </source>
</evidence>
<keyword evidence="5" id="KW-0460">Magnesium</keyword>
<evidence type="ECO:0000256" key="5">
    <source>
        <dbReference type="ARBA" id="ARBA00022842"/>
    </source>
</evidence>
<feature type="domain" description="PII-uridylyltransferase/Glutamine-synthetase adenylyltransferase" evidence="8">
    <location>
        <begin position="793"/>
        <end position="899"/>
    </location>
</feature>
<protein>
    <submittedName>
        <fullName evidence="9">Glutamine synthetase adenylyltransferase</fullName>
    </submittedName>
</protein>
<dbReference type="Pfam" id="PF08335">
    <property type="entry name" value="GlnD_UR_UTase"/>
    <property type="match status" value="2"/>
</dbReference>
<feature type="domain" description="Glutamate-ammonia ligase adenylyltransferase repeated" evidence="7">
    <location>
        <begin position="31"/>
        <end position="252"/>
    </location>
</feature>
<dbReference type="SUPFAM" id="SSF81301">
    <property type="entry name" value="Nucleotidyltransferase"/>
    <property type="match status" value="2"/>
</dbReference>
<dbReference type="SUPFAM" id="SSF81593">
    <property type="entry name" value="Nucleotidyltransferase substrate binding subunit/domain"/>
    <property type="match status" value="2"/>
</dbReference>
<dbReference type="AlphaFoldDB" id="A0A0E9MTM7"/>
<name>A0A0E9MTM7_9SPHN</name>
<dbReference type="Gene3D" id="3.30.460.10">
    <property type="entry name" value="Beta Polymerase, domain 2"/>
    <property type="match status" value="2"/>
</dbReference>
<evidence type="ECO:0000313" key="9">
    <source>
        <dbReference type="EMBL" id="GAO40843.1"/>
    </source>
</evidence>
<reference evidence="9 10" key="1">
    <citation type="submission" date="2015-04" db="EMBL/GenBank/DDBJ databases">
        <title>Whole genome shotgun sequence of Sphingomonas changbaiensis NBRC 104936.</title>
        <authorList>
            <person name="Katano-Makiyama Y."/>
            <person name="Hosoyama A."/>
            <person name="Hashimoto M."/>
            <person name="Noguchi M."/>
            <person name="Tsuchikane K."/>
            <person name="Ohji S."/>
            <person name="Yamazoe A."/>
            <person name="Ichikawa N."/>
            <person name="Kimura A."/>
            <person name="Fujita N."/>
        </authorList>
    </citation>
    <scope>NUCLEOTIDE SEQUENCE [LARGE SCALE GENOMIC DNA]</scope>
    <source>
        <strain evidence="9 10">NBRC 104936</strain>
    </source>
</reference>